<dbReference type="InterPro" id="IPR002797">
    <property type="entry name" value="Polysacc_synth"/>
</dbReference>
<keyword evidence="3 6" id="KW-0812">Transmembrane</keyword>
<feature type="transmembrane region" description="Helical" evidence="6">
    <location>
        <begin position="192"/>
        <end position="210"/>
    </location>
</feature>
<evidence type="ECO:0000256" key="1">
    <source>
        <dbReference type="ARBA" id="ARBA00004651"/>
    </source>
</evidence>
<name>A0A2T9X3E8_9CREN</name>
<feature type="transmembrane region" description="Helical" evidence="6">
    <location>
        <begin position="164"/>
        <end position="186"/>
    </location>
</feature>
<dbReference type="InterPro" id="IPR050833">
    <property type="entry name" value="Poly_Biosynth_Transport"/>
</dbReference>
<evidence type="ECO:0000256" key="2">
    <source>
        <dbReference type="ARBA" id="ARBA00022475"/>
    </source>
</evidence>
<keyword evidence="2" id="KW-1003">Cell membrane</keyword>
<dbReference type="EMBL" id="QEFD01000202">
    <property type="protein sequence ID" value="PVU74565.1"/>
    <property type="molecule type" value="Genomic_DNA"/>
</dbReference>
<comment type="caution">
    <text evidence="7">The sequence shown here is derived from an EMBL/GenBank/DDBJ whole genome shotgun (WGS) entry which is preliminary data.</text>
</comment>
<feature type="transmembrane region" description="Helical" evidence="6">
    <location>
        <begin position="49"/>
        <end position="71"/>
    </location>
</feature>
<feature type="transmembrane region" description="Helical" evidence="6">
    <location>
        <begin position="303"/>
        <end position="326"/>
    </location>
</feature>
<evidence type="ECO:0000256" key="6">
    <source>
        <dbReference type="SAM" id="Phobius"/>
    </source>
</evidence>
<feature type="transmembrane region" description="Helical" evidence="6">
    <location>
        <begin position="124"/>
        <end position="143"/>
    </location>
</feature>
<dbReference type="PANTHER" id="PTHR30250">
    <property type="entry name" value="PST FAMILY PREDICTED COLANIC ACID TRANSPORTER"/>
    <property type="match status" value="1"/>
</dbReference>
<dbReference type="PANTHER" id="PTHR30250:SF28">
    <property type="entry name" value="POLYSACCHARIDE BIOSYNTHESIS PROTEIN"/>
    <property type="match status" value="1"/>
</dbReference>
<proteinExistence type="predicted"/>
<dbReference type="Pfam" id="PF01943">
    <property type="entry name" value="Polysacc_synt"/>
    <property type="match status" value="1"/>
</dbReference>
<evidence type="ECO:0000256" key="4">
    <source>
        <dbReference type="ARBA" id="ARBA00022989"/>
    </source>
</evidence>
<evidence type="ECO:0000256" key="5">
    <source>
        <dbReference type="ARBA" id="ARBA00023136"/>
    </source>
</evidence>
<comment type="subcellular location">
    <subcellularLocation>
        <location evidence="1">Cell membrane</location>
        <topology evidence="1">Multi-pass membrane protein</topology>
    </subcellularLocation>
</comment>
<feature type="transmembrane region" description="Helical" evidence="6">
    <location>
        <begin position="222"/>
        <end position="244"/>
    </location>
</feature>
<dbReference type="Proteomes" id="UP000245638">
    <property type="component" value="Unassembled WGS sequence"/>
</dbReference>
<keyword evidence="4 6" id="KW-1133">Transmembrane helix</keyword>
<feature type="transmembrane region" description="Helical" evidence="6">
    <location>
        <begin position="12"/>
        <end position="37"/>
    </location>
</feature>
<feature type="transmembrane region" description="Helical" evidence="6">
    <location>
        <begin position="92"/>
        <end position="112"/>
    </location>
</feature>
<dbReference type="GO" id="GO:0005886">
    <property type="term" value="C:plasma membrane"/>
    <property type="evidence" value="ECO:0007669"/>
    <property type="project" value="UniProtKB-SubCell"/>
</dbReference>
<evidence type="ECO:0000256" key="3">
    <source>
        <dbReference type="ARBA" id="ARBA00022692"/>
    </source>
</evidence>
<sequence length="513" mass="57156">MGDISKYAITSYLHILVGTFSAMVLLGLNTIIIARLLGPIDYGLYTLSFGIPYFLLGFIDLGMTTAAQRYISEFMAKGKLAGAKKVFQITTSYMLTLSLVFTVLFLILSNYIASSILNRPELAIYLRISALVILLETIFRYISYNQLLALGKSHVSSFIDFLHALLRFILAPLLIILGFGIAGAIFGVLAGYAVAGLVGITYLLYIFRGIKAEGDISLKSIFSYNIPFTILGIIGLISGEVQYILLSRLIIASDIGNYAAANNLTSIIAIFTSPLAQITLPTFSRITDERQYAEAVMKYSRYALLITLGAQGMIFSVSFPLVYLLYGEKYSLAPYLLQLSLILSILTSFLSLYGRNTIFYIKRMYKIPVVENIINISVFIPLTYFLLLRYGIVGMIFSSWASSIVSTIYEDIQLSKLIGLKLKESIFTLIRIEIIALISLILPTAIEFKIPYPYNLPLSLLTFITQYIILIAFSKTISAIEIKEIESVLENSKYNIILKPLLKLILIISSLRV</sequence>
<feature type="transmembrane region" description="Helical" evidence="6">
    <location>
        <begin position="332"/>
        <end position="353"/>
    </location>
</feature>
<protein>
    <submittedName>
        <fullName evidence="7">Polysaccharide biosynthesis protein</fullName>
    </submittedName>
</protein>
<evidence type="ECO:0000313" key="8">
    <source>
        <dbReference type="Proteomes" id="UP000245638"/>
    </source>
</evidence>
<dbReference type="AlphaFoldDB" id="A0A2T9X3E8"/>
<keyword evidence="5 6" id="KW-0472">Membrane</keyword>
<gene>
    <name evidence="7" type="ORF">DDW13_06905</name>
</gene>
<reference evidence="7 8" key="1">
    <citation type="journal article" date="2015" name="Appl. Environ. Microbiol.">
        <title>Nanoarchaeota, Their Sulfolobales Host, and Nanoarchaeota Virus Distribution across Yellowstone National Park Hot Springs.</title>
        <authorList>
            <person name="Munson-McGee J.H."/>
            <person name="Field E.K."/>
            <person name="Bateson M."/>
            <person name="Rooney C."/>
            <person name="Stepanauskas R."/>
            <person name="Young M.J."/>
        </authorList>
    </citation>
    <scope>NUCLEOTIDE SEQUENCE [LARGE SCALE GENOMIC DNA]</scope>
    <source>
        <strain evidence="7">SCGC AC-742_N10</strain>
    </source>
</reference>
<organism evidence="7 8">
    <name type="scientific">Acidianus hospitalis</name>
    <dbReference type="NCBI Taxonomy" id="563177"/>
    <lineage>
        <taxon>Archaea</taxon>
        <taxon>Thermoproteota</taxon>
        <taxon>Thermoprotei</taxon>
        <taxon>Sulfolobales</taxon>
        <taxon>Sulfolobaceae</taxon>
        <taxon>Acidianus</taxon>
    </lineage>
</organism>
<evidence type="ECO:0000313" key="7">
    <source>
        <dbReference type="EMBL" id="PVU74565.1"/>
    </source>
</evidence>
<accession>A0A2T9X3E8</accession>
<feature type="transmembrane region" description="Helical" evidence="6">
    <location>
        <begin position="264"/>
        <end position="283"/>
    </location>
</feature>
<feature type="transmembrane region" description="Helical" evidence="6">
    <location>
        <begin position="452"/>
        <end position="473"/>
    </location>
</feature>